<dbReference type="InterPro" id="IPR001610">
    <property type="entry name" value="PAC"/>
</dbReference>
<dbReference type="Gene3D" id="1.10.287.950">
    <property type="entry name" value="Methyl-accepting chemotaxis protein"/>
    <property type="match status" value="1"/>
</dbReference>
<dbReference type="RefSeq" id="WP_069481331.1">
    <property type="nucleotide sequence ID" value="NZ_KV766182.1"/>
</dbReference>
<proteinExistence type="predicted"/>
<dbReference type="Gene3D" id="3.30.450.20">
    <property type="entry name" value="PAS domain"/>
    <property type="match status" value="2"/>
</dbReference>
<dbReference type="Pfam" id="PF08447">
    <property type="entry name" value="PAS_3"/>
    <property type="match status" value="2"/>
</dbReference>
<feature type="domain" description="Methyl-accepting transducer" evidence="3">
    <location>
        <begin position="333"/>
        <end position="499"/>
    </location>
</feature>
<dbReference type="AlphaFoldDB" id="A0A1E4R783"/>
<name>A0A1E4R783_9BACI</name>
<sequence>MFLKKERNITIGDLIKLSEAQLQMAKQGQYDYEYTLASTNDEELKQLVHNLNQVNRLRKESEAQLQKKLGNVLKSNEIGLWELQVLNGRLDDPNNVFTASTELKELLGFDSYAIKDSFQDFLKVITVAHRSDFKKMLEESLETQTRFNMEHLICCRDGQERWIQTTGMASHLEDDQYQIIGLMMNIHDKKINLEKLQGYVTRYDLINKALVEAPWDMIVDQGDPLNPQNSFWWSEQFRRTLGFKDEHDFPNIMSSWSDRLHPEDKQLALDAFSAHLLDFSGRTPFQVDYRLQLKSGEYRWFHANGTTLRDSEGAPLRVAGTIRDITHEKMKEQNVQETMTRMEELSASINQMVVGINSITMQAQELANTQEKTTEAANDAKGVADETQIISHFIREIADQTNLLGLNAAIEAARAGEQGKGFGVVAEEVRKLAVNSAKATGNIESSLMQIKVSIDTIIDYMDKISELAQMQAALTEQLNASADEIGTMSQDLVEFSKQQ</sequence>
<gene>
    <name evidence="5" type="ORF">BG258_10710</name>
</gene>
<evidence type="ECO:0000256" key="2">
    <source>
        <dbReference type="PROSITE-ProRule" id="PRU00284"/>
    </source>
</evidence>
<dbReference type="InterPro" id="IPR000700">
    <property type="entry name" value="PAS-assoc_C"/>
</dbReference>
<comment type="caution">
    <text evidence="5">The sequence shown here is derived from an EMBL/GenBank/DDBJ whole genome shotgun (WGS) entry which is preliminary data.</text>
</comment>
<dbReference type="EMBL" id="MECQ01000001">
    <property type="protein sequence ID" value="ODV56335.1"/>
    <property type="molecule type" value="Genomic_DNA"/>
</dbReference>
<dbReference type="InterPro" id="IPR035965">
    <property type="entry name" value="PAS-like_dom_sf"/>
</dbReference>
<dbReference type="GO" id="GO:0016020">
    <property type="term" value="C:membrane"/>
    <property type="evidence" value="ECO:0007669"/>
    <property type="project" value="InterPro"/>
</dbReference>
<dbReference type="Proteomes" id="UP000094784">
    <property type="component" value="Unassembled WGS sequence"/>
</dbReference>
<dbReference type="PANTHER" id="PTHR32089">
    <property type="entry name" value="METHYL-ACCEPTING CHEMOTAXIS PROTEIN MCPB"/>
    <property type="match status" value="1"/>
</dbReference>
<dbReference type="GO" id="GO:0007165">
    <property type="term" value="P:signal transduction"/>
    <property type="evidence" value="ECO:0007669"/>
    <property type="project" value="UniProtKB-KW"/>
</dbReference>
<reference evidence="5 6" key="1">
    <citation type="submission" date="2016-09" db="EMBL/GenBank/DDBJ databases">
        <title>Draft genome sequence of the soil isolate, Lysinibacillus fusiformis M5, a potential hypoxanthine producer.</title>
        <authorList>
            <person name="Gallegos-Monterrosa R."/>
            <person name="Maroti G."/>
            <person name="Balint B."/>
            <person name="Kovacs A.T."/>
        </authorList>
    </citation>
    <scope>NUCLEOTIDE SEQUENCE [LARGE SCALE GENOMIC DNA]</scope>
    <source>
        <strain evidence="5 6">M5</strain>
    </source>
</reference>
<dbReference type="PANTHER" id="PTHR32089:SF112">
    <property type="entry name" value="LYSOZYME-LIKE PROTEIN-RELATED"/>
    <property type="match status" value="1"/>
</dbReference>
<evidence type="ECO:0000259" key="3">
    <source>
        <dbReference type="PROSITE" id="PS50111"/>
    </source>
</evidence>
<evidence type="ECO:0000313" key="5">
    <source>
        <dbReference type="EMBL" id="ODV56335.1"/>
    </source>
</evidence>
<evidence type="ECO:0000313" key="6">
    <source>
        <dbReference type="Proteomes" id="UP000094784"/>
    </source>
</evidence>
<dbReference type="SMART" id="SM00086">
    <property type="entry name" value="PAC"/>
    <property type="match status" value="2"/>
</dbReference>
<feature type="domain" description="PAC" evidence="4">
    <location>
        <begin position="285"/>
        <end position="337"/>
    </location>
</feature>
<dbReference type="SMART" id="SM00283">
    <property type="entry name" value="MA"/>
    <property type="match status" value="1"/>
</dbReference>
<evidence type="ECO:0000259" key="4">
    <source>
        <dbReference type="PROSITE" id="PS50113"/>
    </source>
</evidence>
<dbReference type="InterPro" id="IPR004089">
    <property type="entry name" value="MCPsignal_dom"/>
</dbReference>
<dbReference type="Pfam" id="PF00015">
    <property type="entry name" value="MCPsignal"/>
    <property type="match status" value="1"/>
</dbReference>
<dbReference type="InterPro" id="IPR013655">
    <property type="entry name" value="PAS_fold_3"/>
</dbReference>
<dbReference type="CDD" id="cd00130">
    <property type="entry name" value="PAS"/>
    <property type="match status" value="1"/>
</dbReference>
<dbReference type="OrthoDB" id="9807021at2"/>
<dbReference type="InterPro" id="IPR000014">
    <property type="entry name" value="PAS"/>
</dbReference>
<dbReference type="SUPFAM" id="SSF55785">
    <property type="entry name" value="PYP-like sensor domain (PAS domain)"/>
    <property type="match status" value="2"/>
</dbReference>
<accession>A0A1E4R783</accession>
<dbReference type="PROSITE" id="PS50111">
    <property type="entry name" value="CHEMOTAXIS_TRANSDUC_2"/>
    <property type="match status" value="1"/>
</dbReference>
<dbReference type="SUPFAM" id="SSF58104">
    <property type="entry name" value="Methyl-accepting chemotaxis protein (MCP) signaling domain"/>
    <property type="match status" value="1"/>
</dbReference>
<evidence type="ECO:0000256" key="1">
    <source>
        <dbReference type="ARBA" id="ARBA00023224"/>
    </source>
</evidence>
<dbReference type="NCBIfam" id="TIGR00229">
    <property type="entry name" value="sensory_box"/>
    <property type="match status" value="1"/>
</dbReference>
<dbReference type="PROSITE" id="PS50113">
    <property type="entry name" value="PAC"/>
    <property type="match status" value="1"/>
</dbReference>
<protein>
    <submittedName>
        <fullName evidence="5">PAS domain S-box protein</fullName>
    </submittedName>
</protein>
<keyword evidence="1 2" id="KW-0807">Transducer</keyword>
<organism evidence="5 6">
    <name type="scientific">Lysinibacillus fusiformis</name>
    <dbReference type="NCBI Taxonomy" id="28031"/>
    <lineage>
        <taxon>Bacteria</taxon>
        <taxon>Bacillati</taxon>
        <taxon>Bacillota</taxon>
        <taxon>Bacilli</taxon>
        <taxon>Bacillales</taxon>
        <taxon>Bacillaceae</taxon>
        <taxon>Lysinibacillus</taxon>
    </lineage>
</organism>